<dbReference type="PANTHER" id="PTHR42685:SF22">
    <property type="entry name" value="CONDITIONED MEDIUM FACTOR RECEPTOR 1"/>
    <property type="match status" value="1"/>
</dbReference>
<dbReference type="Gene3D" id="3.50.50.60">
    <property type="entry name" value="FAD/NAD(P)-binding domain"/>
    <property type="match status" value="1"/>
</dbReference>
<dbReference type="EMBL" id="JAAVJS010000001">
    <property type="protein sequence ID" value="NJX13985.1"/>
    <property type="molecule type" value="Genomic_DNA"/>
</dbReference>
<protein>
    <submittedName>
        <fullName evidence="3">Geranylgeranyl reductase family protein</fullName>
    </submittedName>
</protein>
<proteinExistence type="predicted"/>
<sequence length="483" mass="53801">MIHIKQNITVDCDVLIVGGGPAGSSLAYHLSKANIKTVVIEAEHFPRDKVCGDGVSPIALKELHNMGITQTDTFKKANAIEKVGLFMENDQTFIELEKPDELPFHARIIPRIELDFMIYNIAKSAGATFIERARVTDFKVSNLKVTTNYKVGALDQQITSKLIIGADGSRSIVARQLRGNSPDPAYQLLGLRSYYKNVNGPRNRVDVYFNKENFPGIYWLFPKGEHDANVGMAMVFKTCPQQVSEVRKCFSNFIDTNADLKKRLGNGTATEKVKGWPITFYDPKNPVVSNRTMLVGEAAGLINPLSGDGIQYAVLSARWASETIKECSKINDFSVDALMPYQKTIEDELEYDFSLSNLLVQFGKNKSLEPIWMSFLKILIGRCKEDPKFAGTVAGIFEGTYPSYKALDTEFILKILMQAGYDTNSYVLKNMEKPSQFLKDSTQLAKTTTDILKALAKDPKAHLGWLANVAGKAFTVAKYTVKR</sequence>
<dbReference type="RefSeq" id="WP_167916241.1">
    <property type="nucleotide sequence ID" value="NZ_JAAVJS010000001.1"/>
</dbReference>
<comment type="caution">
    <text evidence="3">The sequence shown here is derived from an EMBL/GenBank/DDBJ whole genome shotgun (WGS) entry which is preliminary data.</text>
</comment>
<dbReference type="InterPro" id="IPR036188">
    <property type="entry name" value="FAD/NAD-bd_sf"/>
</dbReference>
<gene>
    <name evidence="3" type="ORF">HC176_00605</name>
</gene>
<feature type="domain" description="Digeranylgeranylglycerophospholipid reductase catalytic" evidence="2">
    <location>
        <begin position="196"/>
        <end position="259"/>
    </location>
</feature>
<feature type="domain" description="FAD-binding" evidence="1">
    <location>
        <begin position="11"/>
        <end position="180"/>
    </location>
</feature>
<reference evidence="3 4" key="1">
    <citation type="submission" date="2020-03" db="EMBL/GenBank/DDBJ databases">
        <title>Tamlana sp. nov, isolated from XXX.</title>
        <authorList>
            <person name="Cao W.R."/>
        </authorList>
    </citation>
    <scope>NUCLEOTIDE SEQUENCE [LARGE SCALE GENOMIC DNA]</scope>
    <source>
        <strain evidence="3 4">HST1-43</strain>
    </source>
</reference>
<dbReference type="InterPro" id="IPR054715">
    <property type="entry name" value="GGR_cat"/>
</dbReference>
<evidence type="ECO:0000259" key="2">
    <source>
        <dbReference type="Pfam" id="PF22578"/>
    </source>
</evidence>
<organism evidence="3 4">
    <name type="scientific">Tamlana crocina</name>
    <dbReference type="NCBI Taxonomy" id="393006"/>
    <lineage>
        <taxon>Bacteria</taxon>
        <taxon>Pseudomonadati</taxon>
        <taxon>Bacteroidota</taxon>
        <taxon>Flavobacteriia</taxon>
        <taxon>Flavobacteriales</taxon>
        <taxon>Flavobacteriaceae</taxon>
        <taxon>Tamlana</taxon>
    </lineage>
</organism>
<evidence type="ECO:0000313" key="3">
    <source>
        <dbReference type="EMBL" id="NJX13985.1"/>
    </source>
</evidence>
<dbReference type="SUPFAM" id="SSF51905">
    <property type="entry name" value="FAD/NAD(P)-binding domain"/>
    <property type="match status" value="1"/>
</dbReference>
<dbReference type="PRINTS" id="PR00420">
    <property type="entry name" value="RNGMNOXGNASE"/>
</dbReference>
<dbReference type="NCBIfam" id="TIGR02032">
    <property type="entry name" value="GG-red-SF"/>
    <property type="match status" value="1"/>
</dbReference>
<evidence type="ECO:0000313" key="4">
    <source>
        <dbReference type="Proteomes" id="UP000760545"/>
    </source>
</evidence>
<name>A0ABX1D6X1_9FLAO</name>
<keyword evidence="4" id="KW-1185">Reference proteome</keyword>
<dbReference type="InterPro" id="IPR011777">
    <property type="entry name" value="Geranylgeranyl_Rdtase_fam"/>
</dbReference>
<dbReference type="InterPro" id="IPR002938">
    <property type="entry name" value="FAD-bd"/>
</dbReference>
<dbReference type="InterPro" id="IPR050407">
    <property type="entry name" value="Geranylgeranyl_reductase"/>
</dbReference>
<evidence type="ECO:0000259" key="1">
    <source>
        <dbReference type="Pfam" id="PF01494"/>
    </source>
</evidence>
<dbReference type="Pfam" id="PF22578">
    <property type="entry name" value="GGR_cat"/>
    <property type="match status" value="1"/>
</dbReference>
<dbReference type="Pfam" id="PF01494">
    <property type="entry name" value="FAD_binding_3"/>
    <property type="match status" value="1"/>
</dbReference>
<dbReference type="PANTHER" id="PTHR42685">
    <property type="entry name" value="GERANYLGERANYL DIPHOSPHATE REDUCTASE"/>
    <property type="match status" value="1"/>
</dbReference>
<dbReference type="Proteomes" id="UP000760545">
    <property type="component" value="Unassembled WGS sequence"/>
</dbReference>
<accession>A0ABX1D6X1</accession>